<dbReference type="GO" id="GO:0003676">
    <property type="term" value="F:nucleic acid binding"/>
    <property type="evidence" value="ECO:0007669"/>
    <property type="project" value="InterPro"/>
</dbReference>
<protein>
    <recommendedName>
        <fullName evidence="3">CCHC-type domain-containing protein</fullName>
    </recommendedName>
</protein>
<proteinExistence type="predicted"/>
<evidence type="ECO:0008006" key="3">
    <source>
        <dbReference type="Google" id="ProtNLM"/>
    </source>
</evidence>
<dbReference type="EMBL" id="QDEB01058895">
    <property type="protein sequence ID" value="RZC36784.1"/>
    <property type="molecule type" value="Genomic_DNA"/>
</dbReference>
<sequence>MWRIKSCKTGKPTPLIRVITHQKNTIDHLLIHGISLFGRTYYAKASNAPTPTSIQCSRCFQFGHALADCPNKPIYPKCPNSHPPNKCPEATPSCPFCQGNHPAWSRSCPKFKKLTITDETPVLLTKIIDPPAEFADPVEPNDDDDSDNIFPTESILQEKQLVYFETFDNKKIIHRGKRHGGVVRSFFGTLQGLGKGMDGLQAQLNDLQQNGKKISACQATVRKKPKPD</sequence>
<dbReference type="OrthoDB" id="6774612at2759"/>
<name>A0A482VVJ2_ASBVE</name>
<dbReference type="GO" id="GO:0008270">
    <property type="term" value="F:zinc ion binding"/>
    <property type="evidence" value="ECO:0007669"/>
    <property type="project" value="InterPro"/>
</dbReference>
<keyword evidence="2" id="KW-1185">Reference proteome</keyword>
<reference evidence="1 2" key="1">
    <citation type="submission" date="2017-03" db="EMBL/GenBank/DDBJ databases">
        <title>Genome of the blue death feigning beetle - Asbolus verrucosus.</title>
        <authorList>
            <person name="Rider S.D."/>
        </authorList>
    </citation>
    <scope>NUCLEOTIDE SEQUENCE [LARGE SCALE GENOMIC DNA]</scope>
    <source>
        <strain evidence="1">Butters</strain>
        <tissue evidence="1">Head and leg muscle</tissue>
    </source>
</reference>
<accession>A0A482VVJ2</accession>
<evidence type="ECO:0000313" key="1">
    <source>
        <dbReference type="EMBL" id="RZC36784.1"/>
    </source>
</evidence>
<gene>
    <name evidence="1" type="ORF">BDFB_007159</name>
</gene>
<dbReference type="Proteomes" id="UP000292052">
    <property type="component" value="Unassembled WGS sequence"/>
</dbReference>
<dbReference type="SUPFAM" id="SSF57756">
    <property type="entry name" value="Retrovirus zinc finger-like domains"/>
    <property type="match status" value="1"/>
</dbReference>
<comment type="caution">
    <text evidence="1">The sequence shown here is derived from an EMBL/GenBank/DDBJ whole genome shotgun (WGS) entry which is preliminary data.</text>
</comment>
<dbReference type="AlphaFoldDB" id="A0A482VVJ2"/>
<organism evidence="1 2">
    <name type="scientific">Asbolus verrucosus</name>
    <name type="common">Desert ironclad beetle</name>
    <dbReference type="NCBI Taxonomy" id="1661398"/>
    <lineage>
        <taxon>Eukaryota</taxon>
        <taxon>Metazoa</taxon>
        <taxon>Ecdysozoa</taxon>
        <taxon>Arthropoda</taxon>
        <taxon>Hexapoda</taxon>
        <taxon>Insecta</taxon>
        <taxon>Pterygota</taxon>
        <taxon>Neoptera</taxon>
        <taxon>Endopterygota</taxon>
        <taxon>Coleoptera</taxon>
        <taxon>Polyphaga</taxon>
        <taxon>Cucujiformia</taxon>
        <taxon>Tenebrionidae</taxon>
        <taxon>Pimeliinae</taxon>
        <taxon>Asbolus</taxon>
    </lineage>
</organism>
<dbReference type="InterPro" id="IPR036875">
    <property type="entry name" value="Znf_CCHC_sf"/>
</dbReference>
<dbReference type="STRING" id="1661398.A0A482VVJ2"/>
<evidence type="ECO:0000313" key="2">
    <source>
        <dbReference type="Proteomes" id="UP000292052"/>
    </source>
</evidence>